<dbReference type="AlphaFoldDB" id="A0A175RVL9"/>
<evidence type="ECO:0000313" key="2">
    <source>
        <dbReference type="Proteomes" id="UP000078529"/>
    </source>
</evidence>
<dbReference type="Proteomes" id="UP000078529">
    <property type="component" value="Unassembled WGS sequence"/>
</dbReference>
<sequence length="101" mass="11697">MERVEREDGKTPPALRDRPELADHLVYIWNAFQIVSTDRPSGMGLAPIPFSAIDRFARRYAIACVDEFERLRRLIGEMDRALLDDLAAEQERDRAARKGRR</sequence>
<dbReference type="InterPro" id="IPR056919">
    <property type="entry name" value="Phage_TAC_18"/>
</dbReference>
<evidence type="ECO:0000313" key="1">
    <source>
        <dbReference type="EMBL" id="KTR07483.1"/>
    </source>
</evidence>
<dbReference type="Pfam" id="PF23812">
    <property type="entry name" value="Phage_TAC_18"/>
    <property type="match status" value="1"/>
</dbReference>
<dbReference type="EMBL" id="LDQA01000010">
    <property type="protein sequence ID" value="KTR07483.1"/>
    <property type="molecule type" value="Genomic_DNA"/>
</dbReference>
<name>A0A175RVL9_9HYPH</name>
<comment type="caution">
    <text evidence="1">The sequence shown here is derived from an EMBL/GenBank/DDBJ whole genome shotgun (WGS) entry which is preliminary data.</text>
</comment>
<dbReference type="PATRIC" id="fig|401562.4.peg.343"/>
<protein>
    <submittedName>
        <fullName evidence="1">Uncharacterized protein</fullName>
    </submittedName>
</protein>
<accession>A0A175RVL9</accession>
<reference evidence="1 2" key="1">
    <citation type="journal article" date="2016" name="Front. Microbiol.">
        <title>Genomic Resource of Rice Seed Associated Bacteria.</title>
        <authorList>
            <person name="Midha S."/>
            <person name="Bansal K."/>
            <person name="Sharma S."/>
            <person name="Kumar N."/>
            <person name="Patil P.P."/>
            <person name="Chaudhry V."/>
            <person name="Patil P.B."/>
        </authorList>
    </citation>
    <scope>NUCLEOTIDE SEQUENCE [LARGE SCALE GENOMIC DNA]</scope>
    <source>
        <strain evidence="1 2">NS365</strain>
    </source>
</reference>
<gene>
    <name evidence="1" type="ORF">NS365_04140</name>
</gene>
<organism evidence="1 2">
    <name type="scientific">Aureimonas ureilytica</name>
    <dbReference type="NCBI Taxonomy" id="401562"/>
    <lineage>
        <taxon>Bacteria</taxon>
        <taxon>Pseudomonadati</taxon>
        <taxon>Pseudomonadota</taxon>
        <taxon>Alphaproteobacteria</taxon>
        <taxon>Hyphomicrobiales</taxon>
        <taxon>Aurantimonadaceae</taxon>
        <taxon>Aureimonas</taxon>
    </lineage>
</organism>
<proteinExistence type="predicted"/>
<keyword evidence="2" id="KW-1185">Reference proteome</keyword>